<dbReference type="EMBL" id="KZ084104">
    <property type="protein sequence ID" value="OSD02669.1"/>
    <property type="molecule type" value="Genomic_DNA"/>
</dbReference>
<organism evidence="1 2">
    <name type="scientific">Trametes coccinea (strain BRFM310)</name>
    <name type="common">Pycnoporus coccineus</name>
    <dbReference type="NCBI Taxonomy" id="1353009"/>
    <lineage>
        <taxon>Eukaryota</taxon>
        <taxon>Fungi</taxon>
        <taxon>Dikarya</taxon>
        <taxon>Basidiomycota</taxon>
        <taxon>Agaricomycotina</taxon>
        <taxon>Agaricomycetes</taxon>
        <taxon>Polyporales</taxon>
        <taxon>Polyporaceae</taxon>
        <taxon>Trametes</taxon>
    </lineage>
</organism>
<reference evidence="1 2" key="1">
    <citation type="journal article" date="2015" name="Biotechnol. Biofuels">
        <title>Enhanced degradation of softwood versus hardwood by the white-rot fungus Pycnoporus coccineus.</title>
        <authorList>
            <person name="Couturier M."/>
            <person name="Navarro D."/>
            <person name="Chevret D."/>
            <person name="Henrissat B."/>
            <person name="Piumi F."/>
            <person name="Ruiz-Duenas F.J."/>
            <person name="Martinez A.T."/>
            <person name="Grigoriev I.V."/>
            <person name="Riley R."/>
            <person name="Lipzen A."/>
            <person name="Berrin J.G."/>
            <person name="Master E.R."/>
            <person name="Rosso M.N."/>
        </authorList>
    </citation>
    <scope>NUCLEOTIDE SEQUENCE [LARGE SCALE GENOMIC DNA]</scope>
    <source>
        <strain evidence="1 2">BRFM310</strain>
    </source>
</reference>
<proteinExistence type="predicted"/>
<accession>A0A1Y2INI5</accession>
<sequence>MIQDRCPPFYLLPTRSSGPAPPDVIRILPSSSLASKARSSLRLHLRALFARRVLLVVLEALLIALRLPMLSSLACARAGQRQRLSSISTSLQLLISAAFEMRTDTDGRTFAAHLDRTLLLHGAFPRTLISISQLSSSPPSAASFIPPDLTSRTFPAPFVPARHRPLS</sequence>
<protein>
    <submittedName>
        <fullName evidence="1">Uncharacterized protein</fullName>
    </submittedName>
</protein>
<evidence type="ECO:0000313" key="2">
    <source>
        <dbReference type="Proteomes" id="UP000193067"/>
    </source>
</evidence>
<keyword evidence="2" id="KW-1185">Reference proteome</keyword>
<gene>
    <name evidence="1" type="ORF">PYCCODRAFT_332344</name>
</gene>
<evidence type="ECO:0000313" key="1">
    <source>
        <dbReference type="EMBL" id="OSD02669.1"/>
    </source>
</evidence>
<dbReference type="AlphaFoldDB" id="A0A1Y2INI5"/>
<dbReference type="Proteomes" id="UP000193067">
    <property type="component" value="Unassembled WGS sequence"/>
</dbReference>
<name>A0A1Y2INI5_TRAC3</name>